<evidence type="ECO:0000313" key="1">
    <source>
        <dbReference type="EMBL" id="PTQ89033.1"/>
    </source>
</evidence>
<reference evidence="1 2" key="1">
    <citation type="submission" date="2018-04" db="EMBL/GenBank/DDBJ databases">
        <title>Genomic Encyclopedia of Archaeal and Bacterial Type Strains, Phase II (KMG-II): from individual species to whole genera.</title>
        <authorList>
            <person name="Goeker M."/>
        </authorList>
    </citation>
    <scope>NUCLEOTIDE SEQUENCE [LARGE SCALE GENOMIC DNA]</scope>
    <source>
        <strain evidence="1 2">DSM 5822</strain>
    </source>
</reference>
<dbReference type="OrthoDB" id="6717119at2"/>
<gene>
    <name evidence="1" type="ORF">C8N29_10954</name>
</gene>
<dbReference type="AlphaFoldDB" id="A0A2T5IYH1"/>
<organism evidence="1 2">
    <name type="scientific">Agitococcus lubricus</name>
    <dbReference type="NCBI Taxonomy" id="1077255"/>
    <lineage>
        <taxon>Bacteria</taxon>
        <taxon>Pseudomonadati</taxon>
        <taxon>Pseudomonadota</taxon>
        <taxon>Gammaproteobacteria</taxon>
        <taxon>Moraxellales</taxon>
        <taxon>Moraxellaceae</taxon>
        <taxon>Agitococcus</taxon>
    </lineage>
</organism>
<dbReference type="Proteomes" id="UP000244223">
    <property type="component" value="Unassembled WGS sequence"/>
</dbReference>
<comment type="caution">
    <text evidence="1">The sequence shown here is derived from an EMBL/GenBank/DDBJ whole genome shotgun (WGS) entry which is preliminary data.</text>
</comment>
<keyword evidence="2" id="KW-1185">Reference proteome</keyword>
<evidence type="ECO:0000313" key="2">
    <source>
        <dbReference type="Proteomes" id="UP000244223"/>
    </source>
</evidence>
<name>A0A2T5IYH1_9GAMM</name>
<protein>
    <recommendedName>
        <fullName evidence="3">Tocopherol cyclase-like protein</fullName>
    </recommendedName>
</protein>
<evidence type="ECO:0008006" key="3">
    <source>
        <dbReference type="Google" id="ProtNLM"/>
    </source>
</evidence>
<sequence>MVAPLQIQAKTTHRGLYESFDFRGVSADERYAFILRHTFSRPWLARGHLEVSLLCFDRQTRQTICVSEQEELRPEQEKQLLLLKDWQNCTFSLGSGSFFTIQRDNLRGKLHTSQGSISWSLRLYRQDKTVHSFPPNLCINRLWPRQQVSICDRQLKYLGKIQHHALDIAGEFLGTNHHYAGHGYPLEYASAQGRHFAEDKDAYFYGLSSRLHVGQVLKTPYLSMASLYVYGRWYNFRQLSRSFRHQLEALDNFRWRIQFSNQDYGLEVDVNGQNPRLTAWAGWHVPQPTGSRVVVKATPFAQAKLTLYSKTNMATIASLTTQSMELRTLLPENLAEGYGFWVDP</sequence>
<dbReference type="EMBL" id="QAON01000009">
    <property type="protein sequence ID" value="PTQ89033.1"/>
    <property type="molecule type" value="Genomic_DNA"/>
</dbReference>
<proteinExistence type="predicted"/>
<dbReference type="RefSeq" id="WP_107865948.1">
    <property type="nucleotide sequence ID" value="NZ_QAON01000009.1"/>
</dbReference>
<accession>A0A2T5IYH1</accession>